<keyword evidence="3" id="KW-1185">Reference proteome</keyword>
<protein>
    <submittedName>
        <fullName evidence="2">Uncharacterized protein</fullName>
    </submittedName>
</protein>
<feature type="region of interest" description="Disordered" evidence="1">
    <location>
        <begin position="178"/>
        <end position="199"/>
    </location>
</feature>
<accession>A0A5B0A8I9</accession>
<evidence type="ECO:0000313" key="2">
    <source>
        <dbReference type="EMBL" id="KAA0925436.1"/>
    </source>
</evidence>
<proteinExistence type="predicted"/>
<dbReference type="Proteomes" id="UP000324965">
    <property type="component" value="Unassembled WGS sequence"/>
</dbReference>
<name>A0A5B0A8I9_9ACTN</name>
<dbReference type="EMBL" id="VDFC01000062">
    <property type="protein sequence ID" value="KAA0925436.1"/>
    <property type="molecule type" value="Genomic_DNA"/>
</dbReference>
<dbReference type="AlphaFoldDB" id="A0A5B0A8I9"/>
<reference evidence="2 3" key="1">
    <citation type="submission" date="2019-05" db="EMBL/GenBank/DDBJ databases">
        <authorList>
            <person name="Hariharan J."/>
            <person name="Choudoir M.J."/>
            <person name="Diebold P."/>
            <person name="Panke-Buisse K."/>
            <person name="Buckley D.H."/>
        </authorList>
    </citation>
    <scope>NUCLEOTIDE SEQUENCE [LARGE SCALE GENOMIC DNA]</scope>
    <source>
        <strain evidence="2 3">SUN51</strain>
    </source>
</reference>
<dbReference type="OrthoDB" id="4038688at2"/>
<organism evidence="2 3">
    <name type="scientific">Streptomyces apricus</name>
    <dbReference type="NCBI Taxonomy" id="1828112"/>
    <lineage>
        <taxon>Bacteria</taxon>
        <taxon>Bacillati</taxon>
        <taxon>Actinomycetota</taxon>
        <taxon>Actinomycetes</taxon>
        <taxon>Kitasatosporales</taxon>
        <taxon>Streptomycetaceae</taxon>
        <taxon>Streptomyces</taxon>
    </lineage>
</organism>
<evidence type="ECO:0000313" key="3">
    <source>
        <dbReference type="Proteomes" id="UP000324965"/>
    </source>
</evidence>
<evidence type="ECO:0000256" key="1">
    <source>
        <dbReference type="SAM" id="MobiDB-lite"/>
    </source>
</evidence>
<comment type="caution">
    <text evidence="2">The sequence shown here is derived from an EMBL/GenBank/DDBJ whole genome shotgun (WGS) entry which is preliminary data.</text>
</comment>
<gene>
    <name evidence="2" type="ORF">FGF04_32890</name>
</gene>
<sequence length="199" mass="21747">MSYEIKDATRQSISEVQSWYTSEKPAVPRSLWYVGKQEPANSLRAGERLHDHDAELKAVNALANAIVKAWPAANTNDAATWKGIASGFTGQVRLGCSQGPCHSCRWVIRQISSDMPNVTFYVTYAAKDVNRPVTQKEGTEVSLYGEYGYKMAKIGELKTVWGVTVQNGTENGYIVPAEGYPKDPPGGEPVANFDESSIG</sequence>
<dbReference type="RefSeq" id="WP_149515046.1">
    <property type="nucleotide sequence ID" value="NZ_VDFC01000062.1"/>
</dbReference>